<evidence type="ECO:0000256" key="6">
    <source>
        <dbReference type="SAM" id="Phobius"/>
    </source>
</evidence>
<evidence type="ECO:0000259" key="7">
    <source>
        <dbReference type="PROSITE" id="PS50156"/>
    </source>
</evidence>
<keyword evidence="3 6" id="KW-0812">Transmembrane</keyword>
<dbReference type="PROSITE" id="PS50156">
    <property type="entry name" value="SSD"/>
    <property type="match status" value="1"/>
</dbReference>
<accession>A0A6N6MXV8</accession>
<dbReference type="PANTHER" id="PTHR33406:SF13">
    <property type="entry name" value="MEMBRANE PROTEIN YDFJ"/>
    <property type="match status" value="1"/>
</dbReference>
<feature type="transmembrane region" description="Helical" evidence="6">
    <location>
        <begin position="272"/>
        <end position="290"/>
    </location>
</feature>
<feature type="transmembrane region" description="Helical" evidence="6">
    <location>
        <begin position="741"/>
        <end position="762"/>
    </location>
</feature>
<feature type="transmembrane region" description="Helical" evidence="6">
    <location>
        <begin position="768"/>
        <end position="792"/>
    </location>
</feature>
<feature type="transmembrane region" description="Helical" evidence="6">
    <location>
        <begin position="14"/>
        <end position="35"/>
    </location>
</feature>
<keyword evidence="2" id="KW-1003">Cell membrane</keyword>
<feature type="transmembrane region" description="Helical" evidence="6">
    <location>
        <begin position="804"/>
        <end position="824"/>
    </location>
</feature>
<feature type="transmembrane region" description="Helical" evidence="6">
    <location>
        <begin position="399"/>
        <end position="423"/>
    </location>
</feature>
<protein>
    <submittedName>
        <fullName evidence="8">MMPL family transporter</fullName>
    </submittedName>
</protein>
<dbReference type="Gene3D" id="1.20.1640.10">
    <property type="entry name" value="Multidrug efflux transporter AcrB transmembrane domain"/>
    <property type="match status" value="2"/>
</dbReference>
<keyword evidence="4 6" id="KW-1133">Transmembrane helix</keyword>
<feature type="domain" description="SSD" evidence="7">
    <location>
        <begin position="296"/>
        <end position="422"/>
    </location>
</feature>
<dbReference type="InterPro" id="IPR017841">
    <property type="entry name" value="Hopanoid_biosynth_HpnN"/>
</dbReference>
<feature type="transmembrane region" description="Helical" evidence="6">
    <location>
        <begin position="324"/>
        <end position="347"/>
    </location>
</feature>
<gene>
    <name evidence="8" type="ORF">F6X51_01865</name>
</gene>
<dbReference type="InterPro" id="IPR000731">
    <property type="entry name" value="SSD"/>
</dbReference>
<keyword evidence="9" id="KW-1185">Reference proteome</keyword>
<dbReference type="AlphaFoldDB" id="A0A6N6MXV8"/>
<organism evidence="8 9">
    <name type="scientific">Methylobacterium planeticum</name>
    <dbReference type="NCBI Taxonomy" id="2615211"/>
    <lineage>
        <taxon>Bacteria</taxon>
        <taxon>Pseudomonadati</taxon>
        <taxon>Pseudomonadota</taxon>
        <taxon>Alphaproteobacteria</taxon>
        <taxon>Hyphomicrobiales</taxon>
        <taxon>Methylobacteriaceae</taxon>
        <taxon>Methylobacterium</taxon>
    </lineage>
</organism>
<sequence length="889" mass="94931">MIERLVAFSVQRRWIVIAVIALMTVTSAGIAAHLFRINTDVERLIDAKEPWRQDEINYEKAFPQRTNTVVAVIDGRTPEVAEEAAAELAKALSVHKNLIETVNRPDGGPFFDKNGLLLMSQQELEKTTEQLVQQQGLLGPLAADPSLRGVMRVLSLGAKGVKSGDAKLEDLDKPMGQINATLQTVLAGEPARMSWQLLLSGGESRSTDLRKFVIIQPVLDFNALQPGYEASKLIRNVAKDLKITPENGLRMRLTGPVAVADDEFSTLSDDAFLNNSVTVGAIVLFLWLALRSGPLVVGVLITTFSGLIVTAALGLLMVGELNPISVAFAALFVGLGIDFGIQFAVRYRADRYEQPTLESAIRAAARGVGWSLTLAAISLIAGFFAFLPTAFRGVSELGLIAGVGMVVAYLFALTLLPALIAVFKPRGEKEAVETTWLAGVDPWILRNRKGVLIGVGLITLAGMPLLWKLPFDSNPMHLRSPKVESIATYLDLIKDPATSPNVIDVLAPSVADVPELSKRLETLPAVAQTNSIDTFVPRDQDQKLATVADTAQLLDPILNPGRRPPPPTDAENVKGIKEAAAALRALATGDQQPGATSAGAKSAGALATTLDKLGNAPVATREAASVALTTDLKTLLKRLRDLLHPEKITLDNLPPQLKAEWVAADGRARIEVHPKGNSNNDQVLRRFAKEVQTIAPHATGAPVATTSSSYTILGAFVQAGVTALVLIFIILSVALRKPWDVAMTLGPLVLATLWTLMALKVVGMPLNFANIIALPLMLAVGVAFHIYYVIAWRAGVADMLASSLTRAIFFSALTTGTAFGSLVLSSHPGTASMGKLLALSLFFTLIAAFFVVPAFLGPPPKRPDADRPEGNTAEADPLIARKAEAVAAK</sequence>
<evidence type="ECO:0000256" key="2">
    <source>
        <dbReference type="ARBA" id="ARBA00022475"/>
    </source>
</evidence>
<dbReference type="RefSeq" id="WP_150961408.1">
    <property type="nucleotide sequence ID" value="NZ_VZZJ01000001.1"/>
</dbReference>
<dbReference type="GO" id="GO:0005886">
    <property type="term" value="C:plasma membrane"/>
    <property type="evidence" value="ECO:0007669"/>
    <property type="project" value="UniProtKB-SubCell"/>
</dbReference>
<dbReference type="NCBIfam" id="TIGR03480">
    <property type="entry name" value="HpnN"/>
    <property type="match status" value="1"/>
</dbReference>
<name>A0A6N6MXV8_9HYPH</name>
<reference evidence="8 9" key="1">
    <citation type="submission" date="2019-09" db="EMBL/GenBank/DDBJ databases">
        <title>YIM 132548 draft genome.</title>
        <authorList>
            <person name="Jiang L."/>
        </authorList>
    </citation>
    <scope>NUCLEOTIDE SEQUENCE [LARGE SCALE GENOMIC DNA]</scope>
    <source>
        <strain evidence="8 9">YIM 132548</strain>
    </source>
</reference>
<evidence type="ECO:0000256" key="1">
    <source>
        <dbReference type="ARBA" id="ARBA00004651"/>
    </source>
</evidence>
<keyword evidence="5 6" id="KW-0472">Membrane</keyword>
<comment type="subcellular location">
    <subcellularLocation>
        <location evidence="1">Cell membrane</location>
        <topology evidence="1">Multi-pass membrane protein</topology>
    </subcellularLocation>
</comment>
<evidence type="ECO:0000256" key="3">
    <source>
        <dbReference type="ARBA" id="ARBA00022692"/>
    </source>
</evidence>
<evidence type="ECO:0000256" key="5">
    <source>
        <dbReference type="ARBA" id="ARBA00023136"/>
    </source>
</evidence>
<dbReference type="InterPro" id="IPR050545">
    <property type="entry name" value="Mycobact_MmpL"/>
</dbReference>
<dbReference type="PANTHER" id="PTHR33406">
    <property type="entry name" value="MEMBRANE PROTEIN MJ1562-RELATED"/>
    <property type="match status" value="1"/>
</dbReference>
<dbReference type="Pfam" id="PF03176">
    <property type="entry name" value="MMPL"/>
    <property type="match status" value="2"/>
</dbReference>
<comment type="caution">
    <text evidence="8">The sequence shown here is derived from an EMBL/GenBank/DDBJ whole genome shotgun (WGS) entry which is preliminary data.</text>
</comment>
<feature type="transmembrane region" description="Helical" evidence="6">
    <location>
        <begin position="836"/>
        <end position="857"/>
    </location>
</feature>
<dbReference type="SUPFAM" id="SSF82866">
    <property type="entry name" value="Multidrug efflux transporter AcrB transmembrane domain"/>
    <property type="match status" value="2"/>
</dbReference>
<dbReference type="EMBL" id="VZZJ01000001">
    <property type="protein sequence ID" value="KAB1076309.1"/>
    <property type="molecule type" value="Genomic_DNA"/>
</dbReference>
<feature type="transmembrane region" description="Helical" evidence="6">
    <location>
        <begin position="712"/>
        <end position="734"/>
    </location>
</feature>
<evidence type="ECO:0000313" key="9">
    <source>
        <dbReference type="Proteomes" id="UP000441523"/>
    </source>
</evidence>
<dbReference type="InterPro" id="IPR004869">
    <property type="entry name" value="MMPL_dom"/>
</dbReference>
<dbReference type="Proteomes" id="UP000441523">
    <property type="component" value="Unassembled WGS sequence"/>
</dbReference>
<evidence type="ECO:0000313" key="8">
    <source>
        <dbReference type="EMBL" id="KAB1076309.1"/>
    </source>
</evidence>
<feature type="transmembrane region" description="Helical" evidence="6">
    <location>
        <begin position="297"/>
        <end position="318"/>
    </location>
</feature>
<evidence type="ECO:0000256" key="4">
    <source>
        <dbReference type="ARBA" id="ARBA00022989"/>
    </source>
</evidence>
<feature type="transmembrane region" description="Helical" evidence="6">
    <location>
        <begin position="368"/>
        <end position="387"/>
    </location>
</feature>
<proteinExistence type="predicted"/>